<protein>
    <submittedName>
        <fullName evidence="1">Uncharacterized protein</fullName>
    </submittedName>
</protein>
<gene>
    <name evidence="1" type="ORF">PHPALM_29849</name>
</gene>
<dbReference type="AlphaFoldDB" id="A0A2P4X6J5"/>
<evidence type="ECO:0000313" key="1">
    <source>
        <dbReference type="EMBL" id="POM61175.1"/>
    </source>
</evidence>
<reference evidence="1 2" key="1">
    <citation type="journal article" date="2017" name="Genome Biol. Evol.">
        <title>Phytophthora megakarya and P. palmivora, closely related causal agents of cacao black pod rot, underwent increases in genome sizes and gene numbers by different mechanisms.</title>
        <authorList>
            <person name="Ali S.S."/>
            <person name="Shao J."/>
            <person name="Lary D.J."/>
            <person name="Kronmiller B."/>
            <person name="Shen D."/>
            <person name="Strem M.D."/>
            <person name="Amoako-Attah I."/>
            <person name="Akrofi A.Y."/>
            <person name="Begoude B.A."/>
            <person name="Ten Hoopen G.M."/>
            <person name="Coulibaly K."/>
            <person name="Kebe B.I."/>
            <person name="Melnick R.L."/>
            <person name="Guiltinan M.J."/>
            <person name="Tyler B.M."/>
            <person name="Meinhardt L.W."/>
            <person name="Bailey B.A."/>
        </authorList>
    </citation>
    <scope>NUCLEOTIDE SEQUENCE [LARGE SCALE GENOMIC DNA]</scope>
    <source>
        <strain evidence="2">sbr112.9</strain>
    </source>
</reference>
<name>A0A2P4X6J5_9STRA</name>
<accession>A0A2P4X6J5</accession>
<comment type="caution">
    <text evidence="1">The sequence shown here is derived from an EMBL/GenBank/DDBJ whole genome shotgun (WGS) entry which is preliminary data.</text>
</comment>
<sequence>MGLPARVFLAFDDFSCAGKHVLHFAKFNGAQALLEATKDTLLPAEFHPFVQIYLYSDNQAAAITVNTAELATTQRWEVADALVSALSRANVQQLTIVAALHLPYAKDIGHNVFYSGLNVDAATEEDMDVSKLAAADPAWDVKDPWLAAFLHFIKVEQWPRTHLLLAKGYKPGRDLSGTYEAVEALSRALQLLTKDKMMVDTQEVLRELPQLLAKDKMASSADDDHLTLLYH</sequence>
<dbReference type="EMBL" id="NCKW01016225">
    <property type="protein sequence ID" value="POM61175.1"/>
    <property type="molecule type" value="Genomic_DNA"/>
</dbReference>
<organism evidence="1 2">
    <name type="scientific">Phytophthora palmivora</name>
    <dbReference type="NCBI Taxonomy" id="4796"/>
    <lineage>
        <taxon>Eukaryota</taxon>
        <taxon>Sar</taxon>
        <taxon>Stramenopiles</taxon>
        <taxon>Oomycota</taxon>
        <taxon>Peronosporomycetes</taxon>
        <taxon>Peronosporales</taxon>
        <taxon>Peronosporaceae</taxon>
        <taxon>Phytophthora</taxon>
    </lineage>
</organism>
<keyword evidence="2" id="KW-1185">Reference proteome</keyword>
<dbReference type="Proteomes" id="UP000237271">
    <property type="component" value="Unassembled WGS sequence"/>
</dbReference>
<proteinExistence type="predicted"/>
<evidence type="ECO:0000313" key="2">
    <source>
        <dbReference type="Proteomes" id="UP000237271"/>
    </source>
</evidence>
<dbReference type="OrthoDB" id="109083at2759"/>